<evidence type="ECO:0000313" key="2">
    <source>
        <dbReference type="Proteomes" id="UP000467840"/>
    </source>
</evidence>
<comment type="caution">
    <text evidence="1">The sequence shown here is derived from an EMBL/GenBank/DDBJ whole genome shotgun (WGS) entry which is preliminary data.</text>
</comment>
<proteinExistence type="predicted"/>
<accession>A0A6A6KJW8</accession>
<protein>
    <submittedName>
        <fullName evidence="1">Uncharacterized protein</fullName>
    </submittedName>
</protein>
<gene>
    <name evidence="1" type="ORF">GH714_032140</name>
</gene>
<name>A0A6A6KJW8_HEVBR</name>
<reference evidence="1 2" key="1">
    <citation type="journal article" date="2020" name="Mol. Plant">
        <title>The Chromosome-Based Rubber Tree Genome Provides New Insights into Spurge Genome Evolution and Rubber Biosynthesis.</title>
        <authorList>
            <person name="Liu J."/>
            <person name="Shi C."/>
            <person name="Shi C.C."/>
            <person name="Li W."/>
            <person name="Zhang Q.J."/>
            <person name="Zhang Y."/>
            <person name="Li K."/>
            <person name="Lu H.F."/>
            <person name="Shi C."/>
            <person name="Zhu S.T."/>
            <person name="Xiao Z.Y."/>
            <person name="Nan H."/>
            <person name="Yue Y."/>
            <person name="Zhu X.G."/>
            <person name="Wu Y."/>
            <person name="Hong X.N."/>
            <person name="Fan G.Y."/>
            <person name="Tong Y."/>
            <person name="Zhang D."/>
            <person name="Mao C.L."/>
            <person name="Liu Y.L."/>
            <person name="Hao S.J."/>
            <person name="Liu W.Q."/>
            <person name="Lv M.Q."/>
            <person name="Zhang H.B."/>
            <person name="Liu Y."/>
            <person name="Hu-Tang G.R."/>
            <person name="Wang J.P."/>
            <person name="Wang J.H."/>
            <person name="Sun Y.H."/>
            <person name="Ni S.B."/>
            <person name="Chen W.B."/>
            <person name="Zhang X.C."/>
            <person name="Jiao Y.N."/>
            <person name="Eichler E.E."/>
            <person name="Li G.H."/>
            <person name="Liu X."/>
            <person name="Gao L.Z."/>
        </authorList>
    </citation>
    <scope>NUCLEOTIDE SEQUENCE [LARGE SCALE GENOMIC DNA]</scope>
    <source>
        <strain evidence="2">cv. GT1</strain>
        <tissue evidence="1">Leaf</tissue>
    </source>
</reference>
<dbReference type="AlphaFoldDB" id="A0A6A6KJW8"/>
<dbReference type="Proteomes" id="UP000467840">
    <property type="component" value="Chromosome 8"/>
</dbReference>
<sequence length="178" mass="19802">MQLQVYEGEDEVVAKEENFTSPKLKLFLHTLQRTQGVKTICVKGIAGTGSTHNFLRTKAIKKVGCDLEVYGILVQHLKPVLDRQMVKRRNMAATQVLVQWKGTSPTDATGEFVDDLQLHFSSFSLESRKLKAGSIDMNQKIKTRSSGFNVGKDKEEVIKTVCNEAIQEIKGEGGNGYV</sequence>
<organism evidence="1 2">
    <name type="scientific">Hevea brasiliensis</name>
    <name type="common">Para rubber tree</name>
    <name type="synonym">Siphonia brasiliensis</name>
    <dbReference type="NCBI Taxonomy" id="3981"/>
    <lineage>
        <taxon>Eukaryota</taxon>
        <taxon>Viridiplantae</taxon>
        <taxon>Streptophyta</taxon>
        <taxon>Embryophyta</taxon>
        <taxon>Tracheophyta</taxon>
        <taxon>Spermatophyta</taxon>
        <taxon>Magnoliopsida</taxon>
        <taxon>eudicotyledons</taxon>
        <taxon>Gunneridae</taxon>
        <taxon>Pentapetalae</taxon>
        <taxon>rosids</taxon>
        <taxon>fabids</taxon>
        <taxon>Malpighiales</taxon>
        <taxon>Euphorbiaceae</taxon>
        <taxon>Crotonoideae</taxon>
        <taxon>Micrandreae</taxon>
        <taxon>Hevea</taxon>
    </lineage>
</organism>
<keyword evidence="2" id="KW-1185">Reference proteome</keyword>
<evidence type="ECO:0000313" key="1">
    <source>
        <dbReference type="EMBL" id="KAF2289251.1"/>
    </source>
</evidence>
<dbReference type="EMBL" id="JAAGAX010000016">
    <property type="protein sequence ID" value="KAF2289251.1"/>
    <property type="molecule type" value="Genomic_DNA"/>
</dbReference>